<dbReference type="EMBL" id="JAJVDC020000206">
    <property type="protein sequence ID" value="KAL1618555.1"/>
    <property type="molecule type" value="Genomic_DNA"/>
</dbReference>
<comment type="caution">
    <text evidence="2">The sequence shown here is derived from an EMBL/GenBank/DDBJ whole genome shotgun (WGS) entry which is preliminary data.</text>
</comment>
<accession>A0ABR3SE70</accession>
<organism evidence="2 3">
    <name type="scientific">Neofusicoccum ribis</name>
    <dbReference type="NCBI Taxonomy" id="45134"/>
    <lineage>
        <taxon>Eukaryota</taxon>
        <taxon>Fungi</taxon>
        <taxon>Dikarya</taxon>
        <taxon>Ascomycota</taxon>
        <taxon>Pezizomycotina</taxon>
        <taxon>Dothideomycetes</taxon>
        <taxon>Dothideomycetes incertae sedis</taxon>
        <taxon>Botryosphaeriales</taxon>
        <taxon>Botryosphaeriaceae</taxon>
        <taxon>Neofusicoccum</taxon>
    </lineage>
</organism>
<evidence type="ECO:0000313" key="2">
    <source>
        <dbReference type="EMBL" id="KAL1618555.1"/>
    </source>
</evidence>
<evidence type="ECO:0000313" key="3">
    <source>
        <dbReference type="Proteomes" id="UP001521116"/>
    </source>
</evidence>
<feature type="compositionally biased region" description="Basic residues" evidence="1">
    <location>
        <begin position="1"/>
        <end position="11"/>
    </location>
</feature>
<feature type="region of interest" description="Disordered" evidence="1">
    <location>
        <begin position="70"/>
        <end position="106"/>
    </location>
</feature>
<protein>
    <submittedName>
        <fullName evidence="2">Uncharacterized protein</fullName>
    </submittedName>
</protein>
<proteinExistence type="predicted"/>
<keyword evidence="3" id="KW-1185">Reference proteome</keyword>
<feature type="region of interest" description="Disordered" evidence="1">
    <location>
        <begin position="1"/>
        <end position="55"/>
    </location>
</feature>
<sequence>MAPKSAKRRRTPSPSASATAKRTKFDLDIAATPPGQKRQNLEHQHDESEVDHPEGPAVSLFLQDNTDLPVQQQQAKPDSQHYNYVTRSDRNNSNKNMRAPSSLPHRIGFMDLPGELRSRIYEYVNEEMATTPDTPINLSKNIKHLTFDTHCINKVWTCEVVRLARVMIALEFKGSPRVIGVQYQIDIVYKGIMRASTAYRDGYATRQLVRLSTKLTIFSVVSMQVSTPSIDLLISVDLIENLTLEK</sequence>
<feature type="compositionally biased region" description="Basic and acidic residues" evidence="1">
    <location>
        <begin position="39"/>
        <end position="54"/>
    </location>
</feature>
<name>A0ABR3SE70_9PEZI</name>
<gene>
    <name evidence="2" type="ORF">SLS56_010529</name>
</gene>
<feature type="compositionally biased region" description="Polar residues" evidence="1">
    <location>
        <begin position="70"/>
        <end position="86"/>
    </location>
</feature>
<evidence type="ECO:0000256" key="1">
    <source>
        <dbReference type="SAM" id="MobiDB-lite"/>
    </source>
</evidence>
<dbReference type="Proteomes" id="UP001521116">
    <property type="component" value="Unassembled WGS sequence"/>
</dbReference>
<reference evidence="2 3" key="1">
    <citation type="submission" date="2024-02" db="EMBL/GenBank/DDBJ databases">
        <title>De novo assembly and annotation of 12 fungi associated with fruit tree decline syndrome in Ontario, Canada.</title>
        <authorList>
            <person name="Sulman M."/>
            <person name="Ellouze W."/>
            <person name="Ilyukhin E."/>
        </authorList>
    </citation>
    <scope>NUCLEOTIDE SEQUENCE [LARGE SCALE GENOMIC DNA]</scope>
    <source>
        <strain evidence="2 3">M1-105</strain>
    </source>
</reference>